<accession>A0A6J4L0J1</accession>
<dbReference type="AlphaFoldDB" id="A0A6J4L0J1"/>
<protein>
    <submittedName>
        <fullName evidence="1">Uncharacterized protein</fullName>
    </submittedName>
</protein>
<feature type="non-terminal residue" evidence="1">
    <location>
        <position position="38"/>
    </location>
</feature>
<dbReference type="EMBL" id="CADCTY010000471">
    <property type="protein sequence ID" value="CAA9318987.1"/>
    <property type="molecule type" value="Genomic_DNA"/>
</dbReference>
<sequence>MTKQALFLSFFGYLSRKLQITQKIVDKALTTWLRKVWF</sequence>
<gene>
    <name evidence="1" type="ORF">AVDCRST_MAG94-1365</name>
</gene>
<proteinExistence type="predicted"/>
<name>A0A6J4L0J1_9CYAN</name>
<reference evidence="1" key="1">
    <citation type="submission" date="2020-02" db="EMBL/GenBank/DDBJ databases">
        <authorList>
            <person name="Meier V. D."/>
        </authorList>
    </citation>
    <scope>NUCLEOTIDE SEQUENCE</scope>
    <source>
        <strain evidence="1">AVDCRST_MAG94</strain>
    </source>
</reference>
<organism evidence="1">
    <name type="scientific">uncultured Leptolyngbya sp</name>
    <dbReference type="NCBI Taxonomy" id="332963"/>
    <lineage>
        <taxon>Bacteria</taxon>
        <taxon>Bacillati</taxon>
        <taxon>Cyanobacteriota</taxon>
        <taxon>Cyanophyceae</taxon>
        <taxon>Leptolyngbyales</taxon>
        <taxon>Leptolyngbyaceae</taxon>
        <taxon>Leptolyngbya group</taxon>
        <taxon>Leptolyngbya</taxon>
        <taxon>environmental samples</taxon>
    </lineage>
</organism>
<evidence type="ECO:0000313" key="1">
    <source>
        <dbReference type="EMBL" id="CAA9318987.1"/>
    </source>
</evidence>